<feature type="transmembrane region" description="Helical" evidence="2">
    <location>
        <begin position="113"/>
        <end position="132"/>
    </location>
</feature>
<feature type="non-terminal residue" evidence="4">
    <location>
        <position position="569"/>
    </location>
</feature>
<feature type="region of interest" description="Disordered" evidence="1">
    <location>
        <begin position="1"/>
        <end position="45"/>
    </location>
</feature>
<protein>
    <recommendedName>
        <fullName evidence="3">DUF3533 domain-containing protein</fullName>
    </recommendedName>
</protein>
<dbReference type="EMBL" id="KZ678149">
    <property type="protein sequence ID" value="PSN60336.1"/>
    <property type="molecule type" value="Genomic_DNA"/>
</dbReference>
<feature type="compositionally biased region" description="Acidic residues" evidence="1">
    <location>
        <begin position="22"/>
        <end position="38"/>
    </location>
</feature>
<name>A0A2T2N510_CORCC</name>
<keyword evidence="2" id="KW-1133">Transmembrane helix</keyword>
<feature type="transmembrane region" description="Helical" evidence="2">
    <location>
        <begin position="442"/>
        <end position="463"/>
    </location>
</feature>
<keyword evidence="5" id="KW-1185">Reference proteome</keyword>
<evidence type="ECO:0000259" key="3">
    <source>
        <dbReference type="Pfam" id="PF12051"/>
    </source>
</evidence>
<feature type="domain" description="DUF3533" evidence="3">
    <location>
        <begin position="112"/>
        <end position="510"/>
    </location>
</feature>
<dbReference type="Proteomes" id="UP000240883">
    <property type="component" value="Unassembled WGS sequence"/>
</dbReference>
<dbReference type="PANTHER" id="PTHR34814">
    <property type="entry name" value="NITROSOGUANIDINE RESISTANCE PROTEIN SNG1"/>
    <property type="match status" value="1"/>
</dbReference>
<evidence type="ECO:0000256" key="1">
    <source>
        <dbReference type="SAM" id="MobiDB-lite"/>
    </source>
</evidence>
<dbReference type="PANTHER" id="PTHR34814:SF1">
    <property type="entry name" value="NITROSOGUANIDINE RESISTANCE PROTEIN SNG1"/>
    <property type="match status" value="1"/>
</dbReference>
<dbReference type="Pfam" id="PF12051">
    <property type="entry name" value="DUF3533"/>
    <property type="match status" value="1"/>
</dbReference>
<feature type="transmembrane region" description="Helical" evidence="2">
    <location>
        <begin position="408"/>
        <end position="430"/>
    </location>
</feature>
<feature type="transmembrane region" description="Helical" evidence="2">
    <location>
        <begin position="363"/>
        <end position="388"/>
    </location>
</feature>
<organism evidence="4 5">
    <name type="scientific">Corynespora cassiicola Philippines</name>
    <dbReference type="NCBI Taxonomy" id="1448308"/>
    <lineage>
        <taxon>Eukaryota</taxon>
        <taxon>Fungi</taxon>
        <taxon>Dikarya</taxon>
        <taxon>Ascomycota</taxon>
        <taxon>Pezizomycotina</taxon>
        <taxon>Dothideomycetes</taxon>
        <taxon>Pleosporomycetidae</taxon>
        <taxon>Pleosporales</taxon>
        <taxon>Corynesporascaceae</taxon>
        <taxon>Corynespora</taxon>
    </lineage>
</organism>
<gene>
    <name evidence="4" type="ORF">BS50DRAFT_535794</name>
</gene>
<keyword evidence="2" id="KW-0812">Transmembrane</keyword>
<accession>A0A2T2N510</accession>
<dbReference type="InterPro" id="IPR053001">
    <property type="entry name" value="MNNG_permease-like"/>
</dbReference>
<proteinExistence type="predicted"/>
<dbReference type="GO" id="GO:0016020">
    <property type="term" value="C:membrane"/>
    <property type="evidence" value="ECO:0007669"/>
    <property type="project" value="TreeGrafter"/>
</dbReference>
<evidence type="ECO:0000313" key="5">
    <source>
        <dbReference type="Proteomes" id="UP000240883"/>
    </source>
</evidence>
<feature type="transmembrane region" description="Helical" evidence="2">
    <location>
        <begin position="321"/>
        <end position="343"/>
    </location>
</feature>
<reference evidence="4 5" key="1">
    <citation type="journal article" date="2018" name="Front. Microbiol.">
        <title>Genome-Wide Analysis of Corynespora cassiicola Leaf Fall Disease Putative Effectors.</title>
        <authorList>
            <person name="Lopez D."/>
            <person name="Ribeiro S."/>
            <person name="Label P."/>
            <person name="Fumanal B."/>
            <person name="Venisse J.S."/>
            <person name="Kohler A."/>
            <person name="de Oliveira R.R."/>
            <person name="Labutti K."/>
            <person name="Lipzen A."/>
            <person name="Lail K."/>
            <person name="Bauer D."/>
            <person name="Ohm R.A."/>
            <person name="Barry K.W."/>
            <person name="Spatafora J."/>
            <person name="Grigoriev I.V."/>
            <person name="Martin F.M."/>
            <person name="Pujade-Renaud V."/>
        </authorList>
    </citation>
    <scope>NUCLEOTIDE SEQUENCE [LARGE SCALE GENOMIC DNA]</scope>
    <source>
        <strain evidence="4 5">Philippines</strain>
    </source>
</reference>
<feature type="transmembrane region" description="Helical" evidence="2">
    <location>
        <begin position="495"/>
        <end position="520"/>
    </location>
</feature>
<dbReference type="STRING" id="1448308.A0A2T2N510"/>
<evidence type="ECO:0000313" key="4">
    <source>
        <dbReference type="EMBL" id="PSN60336.1"/>
    </source>
</evidence>
<dbReference type="AlphaFoldDB" id="A0A2T2N510"/>
<sequence length="569" mass="64704">MPAPTLGCQIAPDYNGGHYDSESESDIEDDSIITEEEERSGGSAAVHASHLEIEKAETRQITPALSRPDFLQRGRTRSSRRNWKNYEDPVGFWHWTMAGVRLHVIKLWLRTNLILAVAIISFLCLFWGALFLQEDNLSALIVWVVDFDSSSTPENIRNTSTTPFVGPLVVNHIQKMIENSQRHVGYEFKDSSAFDYDVLKVREGVYNFDAWAAVVINPNATKLLGEAVKSGNESYDPLGACQIIYNSARDQTTTSSYILPAINAIQKTVVSNFGREWIKYLLETSNLTDLNLELAPQAISPGIEFTLYDLRPFGPPVATPAVSIGLIYLIVLSFFSFTFFLPIHMKYLSPRGHPPLHFRHLIVWRYVATVLSYFLLSFVYSLVSLAYLMPMGNKPGSHVWPEKNPTAFGKGTFVIYWMTNWISMCAFGLASENMAMLLGTPWTALWLIFWIISNVATGFYPLALASPFYKWGYAWPMHNIVELTRQLLFDLHPRIGLNLGILFAWCAIDTILFPFCCYFMRWKTIRAKKQAAKKEEEWHAKMDKERVEPSFLAKVTTVGGRKATDERER</sequence>
<evidence type="ECO:0000256" key="2">
    <source>
        <dbReference type="SAM" id="Phobius"/>
    </source>
</evidence>
<keyword evidence="2" id="KW-0472">Membrane</keyword>
<dbReference type="InterPro" id="IPR022703">
    <property type="entry name" value="DUF3533"/>
</dbReference>
<dbReference type="OrthoDB" id="2140105at2759"/>